<protein>
    <recommendedName>
        <fullName evidence="8">MARVEL domain-containing protein</fullName>
    </recommendedName>
</protein>
<proteinExistence type="predicted"/>
<dbReference type="Pfam" id="PF01284">
    <property type="entry name" value="MARVEL"/>
    <property type="match status" value="1"/>
</dbReference>
<organism evidence="9 11">
    <name type="scientific">Rotaria sordida</name>
    <dbReference type="NCBI Taxonomy" id="392033"/>
    <lineage>
        <taxon>Eukaryota</taxon>
        <taxon>Metazoa</taxon>
        <taxon>Spiralia</taxon>
        <taxon>Gnathifera</taxon>
        <taxon>Rotifera</taxon>
        <taxon>Eurotatoria</taxon>
        <taxon>Bdelloidea</taxon>
        <taxon>Philodinida</taxon>
        <taxon>Philodinidae</taxon>
        <taxon>Rotaria</taxon>
    </lineage>
</organism>
<evidence type="ECO:0000313" key="9">
    <source>
        <dbReference type="EMBL" id="CAF0994587.1"/>
    </source>
</evidence>
<evidence type="ECO:0000256" key="7">
    <source>
        <dbReference type="SAM" id="Phobius"/>
    </source>
</evidence>
<dbReference type="GO" id="GO:0016020">
    <property type="term" value="C:membrane"/>
    <property type="evidence" value="ECO:0007669"/>
    <property type="project" value="UniProtKB-SubCell"/>
</dbReference>
<comment type="subcellular location">
    <subcellularLocation>
        <location evidence="1">Membrane</location>
        <topology evidence="1">Multi-pass membrane protein</topology>
    </subcellularLocation>
</comment>
<evidence type="ECO:0000259" key="8">
    <source>
        <dbReference type="PROSITE" id="PS51225"/>
    </source>
</evidence>
<dbReference type="PANTHER" id="PTHR22776">
    <property type="entry name" value="MARVEL-CONTAINING POTENTIAL LIPID RAFT-ASSOCIATED PROTEIN"/>
    <property type="match status" value="1"/>
</dbReference>
<feature type="domain" description="MARVEL" evidence="8">
    <location>
        <begin position="16"/>
        <end position="143"/>
    </location>
</feature>
<feature type="transmembrane region" description="Helical" evidence="7">
    <location>
        <begin position="26"/>
        <end position="47"/>
    </location>
</feature>
<feature type="transmembrane region" description="Helical" evidence="7">
    <location>
        <begin position="86"/>
        <end position="110"/>
    </location>
</feature>
<keyword evidence="2 5" id="KW-0812">Transmembrane</keyword>
<dbReference type="InterPro" id="IPR050578">
    <property type="entry name" value="MARVEL-CKLF_proteins"/>
</dbReference>
<reference evidence="9" key="1">
    <citation type="submission" date="2021-02" db="EMBL/GenBank/DDBJ databases">
        <authorList>
            <person name="Nowell W R."/>
        </authorList>
    </citation>
    <scope>NUCLEOTIDE SEQUENCE</scope>
</reference>
<dbReference type="PROSITE" id="PS51225">
    <property type="entry name" value="MARVEL"/>
    <property type="match status" value="1"/>
</dbReference>
<evidence type="ECO:0000313" key="11">
    <source>
        <dbReference type="Proteomes" id="UP000663864"/>
    </source>
</evidence>
<evidence type="ECO:0000256" key="3">
    <source>
        <dbReference type="ARBA" id="ARBA00022989"/>
    </source>
</evidence>
<feature type="compositionally biased region" description="Low complexity" evidence="6">
    <location>
        <begin position="153"/>
        <end position="166"/>
    </location>
</feature>
<keyword evidence="4 5" id="KW-0472">Membrane</keyword>
<comment type="caution">
    <text evidence="9">The sequence shown here is derived from an EMBL/GenBank/DDBJ whole genome shotgun (WGS) entry which is preliminary data.</text>
</comment>
<feature type="region of interest" description="Disordered" evidence="6">
    <location>
        <begin position="150"/>
        <end position="172"/>
    </location>
</feature>
<evidence type="ECO:0000313" key="10">
    <source>
        <dbReference type="EMBL" id="CAF3776603.1"/>
    </source>
</evidence>
<feature type="transmembrane region" description="Helical" evidence="7">
    <location>
        <begin position="53"/>
        <end position="74"/>
    </location>
</feature>
<dbReference type="AlphaFoldDB" id="A0A814GDC6"/>
<evidence type="ECO:0000256" key="5">
    <source>
        <dbReference type="PROSITE-ProRule" id="PRU00581"/>
    </source>
</evidence>
<evidence type="ECO:0000256" key="4">
    <source>
        <dbReference type="ARBA" id="ARBA00023136"/>
    </source>
</evidence>
<dbReference type="EMBL" id="CAJOBD010001235">
    <property type="protein sequence ID" value="CAF3776603.1"/>
    <property type="molecule type" value="Genomic_DNA"/>
</dbReference>
<sequence>MDYGTRPQRISCQYGYISTIPGILKAIEFICDAGALILGAVAPTITFTGHKGFFTFVAALAIIITTILFLLALINIQAVCIPDRWLVIEMSWCALIALLFFIASIVVATVAKYNGVYGAAAFFGFAAFITYAADAINRFRLLRAGPRSRHTETYTSNTTTTTTNVTRQQPTF</sequence>
<dbReference type="PANTHER" id="PTHR22776:SF49">
    <property type="entry name" value="MARVEL DOMAIN-CONTAINING PROTEIN"/>
    <property type="match status" value="1"/>
</dbReference>
<gene>
    <name evidence="10" type="ORF">JBS370_LOCUS13992</name>
    <name evidence="9" type="ORF">ZHD862_LOCUS12199</name>
</gene>
<keyword evidence="3 7" id="KW-1133">Transmembrane helix</keyword>
<name>A0A814GDC6_9BILA</name>
<evidence type="ECO:0000256" key="6">
    <source>
        <dbReference type="SAM" id="MobiDB-lite"/>
    </source>
</evidence>
<dbReference type="Proteomes" id="UP000663836">
    <property type="component" value="Unassembled WGS sequence"/>
</dbReference>
<evidence type="ECO:0000256" key="2">
    <source>
        <dbReference type="ARBA" id="ARBA00022692"/>
    </source>
</evidence>
<accession>A0A814GDC6</accession>
<feature type="transmembrane region" description="Helical" evidence="7">
    <location>
        <begin position="116"/>
        <end position="133"/>
    </location>
</feature>
<dbReference type="InterPro" id="IPR008253">
    <property type="entry name" value="Marvel"/>
</dbReference>
<dbReference type="EMBL" id="CAJNOT010000474">
    <property type="protein sequence ID" value="CAF0994587.1"/>
    <property type="molecule type" value="Genomic_DNA"/>
</dbReference>
<evidence type="ECO:0000256" key="1">
    <source>
        <dbReference type="ARBA" id="ARBA00004141"/>
    </source>
</evidence>
<dbReference type="Proteomes" id="UP000663864">
    <property type="component" value="Unassembled WGS sequence"/>
</dbReference>